<proteinExistence type="predicted"/>
<dbReference type="InterPro" id="IPR008974">
    <property type="entry name" value="TRAF-like"/>
</dbReference>
<dbReference type="Gene3D" id="2.60.210.10">
    <property type="entry name" value="Apoptosis, Tumor Necrosis Factor Receptor Associated Protein 2, Chain A"/>
    <property type="match status" value="1"/>
</dbReference>
<dbReference type="AlphaFoldDB" id="A0AAV4NF28"/>
<gene>
    <name evidence="1" type="primary">spop-b_57</name>
    <name evidence="1" type="ORF">CEXT_54651</name>
</gene>
<reference evidence="1 2" key="1">
    <citation type="submission" date="2021-06" db="EMBL/GenBank/DDBJ databases">
        <title>Caerostris extrusa draft genome.</title>
        <authorList>
            <person name="Kono N."/>
            <person name="Arakawa K."/>
        </authorList>
    </citation>
    <scope>NUCLEOTIDE SEQUENCE [LARGE SCALE GENOMIC DNA]</scope>
</reference>
<dbReference type="SUPFAM" id="SSF49599">
    <property type="entry name" value="TRAF domain-like"/>
    <property type="match status" value="1"/>
</dbReference>
<name>A0AAV4NF28_CAEEX</name>
<comment type="caution">
    <text evidence="1">The sequence shown here is derived from an EMBL/GenBank/DDBJ whole genome shotgun (WGS) entry which is preliminary data.</text>
</comment>
<evidence type="ECO:0000313" key="1">
    <source>
        <dbReference type="EMBL" id="GIX82920.1"/>
    </source>
</evidence>
<evidence type="ECO:0000313" key="2">
    <source>
        <dbReference type="Proteomes" id="UP001054945"/>
    </source>
</evidence>
<sequence length="350" mass="39982">MSLHVFVVKSYYTTQQNEAPLRYGRGNGFTNFASQKRLITQLTRMRLLFGENSKTRYYTTHPNEAALRCGRGNEIKNFASQKTPYCTTDINEASLACVHAKGFTIFAFQKTPYCTTYTNEASLRCGRGNGFTYFASQKTPYYTTHPNEAARRCGRGLQILLLRKRLITQLTRMRLLFGVDVVMGLHISFLRKRLIAQLTRIRLLFGVDAKRPESIYNPTFVVDALEGTKWKLGLYSRGYNNGHYIGYIFNREKNCNNLKLELDFEMSFLAVDGSALKTVKEHKISLSKGESLCKSLFLGKEEVFIRKRSVFLSNDTLMARCRMCRSDGKMTENEECFARTCIGVEASSIT</sequence>
<dbReference type="Proteomes" id="UP001054945">
    <property type="component" value="Unassembled WGS sequence"/>
</dbReference>
<organism evidence="1 2">
    <name type="scientific">Caerostris extrusa</name>
    <name type="common">Bark spider</name>
    <name type="synonym">Caerostris bankana</name>
    <dbReference type="NCBI Taxonomy" id="172846"/>
    <lineage>
        <taxon>Eukaryota</taxon>
        <taxon>Metazoa</taxon>
        <taxon>Ecdysozoa</taxon>
        <taxon>Arthropoda</taxon>
        <taxon>Chelicerata</taxon>
        <taxon>Arachnida</taxon>
        <taxon>Araneae</taxon>
        <taxon>Araneomorphae</taxon>
        <taxon>Entelegynae</taxon>
        <taxon>Araneoidea</taxon>
        <taxon>Araneidae</taxon>
        <taxon>Caerostris</taxon>
    </lineage>
</organism>
<protein>
    <submittedName>
        <fullName evidence="1">Speckle-type POZ protein B</fullName>
    </submittedName>
</protein>
<dbReference type="EMBL" id="BPLR01003272">
    <property type="protein sequence ID" value="GIX82920.1"/>
    <property type="molecule type" value="Genomic_DNA"/>
</dbReference>
<accession>A0AAV4NF28</accession>
<keyword evidence="2" id="KW-1185">Reference proteome</keyword>